<evidence type="ECO:0000256" key="1">
    <source>
        <dbReference type="PIRSR" id="PIRSR640198-1"/>
    </source>
</evidence>
<dbReference type="Pfam" id="PF02661">
    <property type="entry name" value="Fic"/>
    <property type="match status" value="1"/>
</dbReference>
<gene>
    <name evidence="5" type="ORF">DV520_03590</name>
</gene>
<feature type="binding site" evidence="2">
    <location>
        <begin position="116"/>
        <end position="119"/>
    </location>
    <ligand>
        <name>ATP</name>
        <dbReference type="ChEBI" id="CHEBI:30616"/>
    </ligand>
</feature>
<dbReference type="Proteomes" id="UP000260649">
    <property type="component" value="Unassembled WGS sequence"/>
</dbReference>
<keyword evidence="2" id="KW-0067">ATP-binding</keyword>
<dbReference type="InterPro" id="IPR036597">
    <property type="entry name" value="Fido-like_dom_sf"/>
</dbReference>
<organism evidence="5 6">
    <name type="scientific">Evtepia gabavorous</name>
    <dbReference type="NCBI Taxonomy" id="2211183"/>
    <lineage>
        <taxon>Bacteria</taxon>
        <taxon>Bacillati</taxon>
        <taxon>Bacillota</taxon>
        <taxon>Clostridia</taxon>
        <taxon>Eubacteriales</taxon>
        <taxon>Evtepia</taxon>
    </lineage>
</organism>
<dbReference type="GO" id="GO:0005524">
    <property type="term" value="F:ATP binding"/>
    <property type="evidence" value="ECO:0007669"/>
    <property type="project" value="UniProtKB-KW"/>
</dbReference>
<dbReference type="OrthoDB" id="9813719at2"/>
<protein>
    <submittedName>
        <fullName evidence="5">Fic family protein</fullName>
    </submittedName>
</protein>
<name>A0A3E2B4Z0_9FIRM</name>
<dbReference type="InterPro" id="IPR040198">
    <property type="entry name" value="Fido_containing"/>
</dbReference>
<dbReference type="EMBL" id="QQRQ01000004">
    <property type="protein sequence ID" value="RFT07085.1"/>
    <property type="molecule type" value="Genomic_DNA"/>
</dbReference>
<feature type="binding site" evidence="2">
    <location>
        <begin position="196"/>
        <end position="197"/>
    </location>
    <ligand>
        <name>ATP</name>
        <dbReference type="ChEBI" id="CHEBI:30616"/>
    </ligand>
</feature>
<dbReference type="InterPro" id="IPR003812">
    <property type="entry name" value="Fido"/>
</dbReference>
<dbReference type="PANTHER" id="PTHR13504:SF38">
    <property type="entry name" value="FIDO DOMAIN-CONTAINING PROTEIN"/>
    <property type="match status" value="1"/>
</dbReference>
<reference evidence="5 6" key="1">
    <citation type="submission" date="2018-07" db="EMBL/GenBank/DDBJ databases">
        <title>GABA Modulating Bacteria of the Human Gut Microbiota.</title>
        <authorList>
            <person name="Strandwitz P."/>
            <person name="Kim K.H."/>
            <person name="Terekhova D."/>
            <person name="Liu J.K."/>
            <person name="Sharma A."/>
            <person name="Levering J."/>
            <person name="Mcdonald D."/>
            <person name="Dietrich D."/>
            <person name="Ramadhar T.R."/>
            <person name="Lekbua A."/>
            <person name="Mroue N."/>
            <person name="Liston C."/>
            <person name="Stewart E.J."/>
            <person name="Dubin M.J."/>
            <person name="Zengler K."/>
            <person name="Knight R."/>
            <person name="Gilbert J.A."/>
            <person name="Clardy J."/>
            <person name="Lewis K."/>
        </authorList>
    </citation>
    <scope>NUCLEOTIDE SEQUENCE [LARGE SCALE GENOMIC DNA]</scope>
    <source>
        <strain evidence="5 6">KLE1738</strain>
    </source>
</reference>
<feature type="domain" description="Fido" evidence="4">
    <location>
        <begin position="80"/>
        <end position="230"/>
    </location>
</feature>
<evidence type="ECO:0000313" key="5">
    <source>
        <dbReference type="EMBL" id="RFT07085.1"/>
    </source>
</evidence>
<dbReference type="RefSeq" id="WP_117141820.1">
    <property type="nucleotide sequence ID" value="NZ_DBFBCJ010000077.1"/>
</dbReference>
<evidence type="ECO:0000256" key="2">
    <source>
        <dbReference type="PIRSR" id="PIRSR640198-2"/>
    </source>
</evidence>
<feature type="site" description="Important for autoinhibition of adenylyltransferase activity" evidence="3">
    <location>
        <position position="30"/>
    </location>
</feature>
<feature type="binding site" evidence="2">
    <location>
        <begin position="164"/>
        <end position="171"/>
    </location>
    <ligand>
        <name>ATP</name>
        <dbReference type="ChEBI" id="CHEBI:30616"/>
    </ligand>
</feature>
<comment type="caution">
    <text evidence="5">The sequence shown here is derived from an EMBL/GenBank/DDBJ whole genome shotgun (WGS) entry which is preliminary data.</text>
</comment>
<feature type="active site" evidence="1">
    <location>
        <position position="160"/>
    </location>
</feature>
<evidence type="ECO:0000256" key="3">
    <source>
        <dbReference type="PIRSR" id="PIRSR640198-3"/>
    </source>
</evidence>
<dbReference type="PANTHER" id="PTHR13504">
    <property type="entry name" value="FIDO DOMAIN-CONTAINING PROTEIN DDB_G0283145"/>
    <property type="match status" value="1"/>
</dbReference>
<dbReference type="Gene3D" id="1.10.3290.10">
    <property type="entry name" value="Fido-like domain"/>
    <property type="match status" value="1"/>
</dbReference>
<keyword evidence="2" id="KW-0547">Nucleotide-binding</keyword>
<dbReference type="AlphaFoldDB" id="A0A3E2B4Z0"/>
<proteinExistence type="predicted"/>
<evidence type="ECO:0000313" key="6">
    <source>
        <dbReference type="Proteomes" id="UP000260649"/>
    </source>
</evidence>
<dbReference type="PROSITE" id="PS51459">
    <property type="entry name" value="FIDO"/>
    <property type="match status" value="1"/>
</dbReference>
<sequence length="236" mass="27157">MLREEKSIRMPGGLYHELQVRMTYNSNHIEGSRLSEDQTRRIFETNTIDAGEGIPVDDIIETVNHFRAIDFCIDVAEAPLTEEIIKELHRILKQGTKDASLSWFAVGDYKKRANMVGGHETTKPKEVAQHMKELLSRYEAETAVTIHDIIRFHYEFACIHPFQDGNGRVGRLIVLKECLRFGLIPFIIEDAKKGYYYRGLSEWEGEQGYLTDTCLDGQDTFRKLMALFDIPPESDL</sequence>
<evidence type="ECO:0000259" key="4">
    <source>
        <dbReference type="PROSITE" id="PS51459"/>
    </source>
</evidence>
<accession>A0A3E2B4Z0</accession>
<keyword evidence="6" id="KW-1185">Reference proteome</keyword>
<dbReference type="SUPFAM" id="SSF140931">
    <property type="entry name" value="Fic-like"/>
    <property type="match status" value="1"/>
</dbReference>